<dbReference type="AlphaFoldDB" id="A0A101UZC8"/>
<dbReference type="EMBL" id="LMXB01000048">
    <property type="protein sequence ID" value="KUO19665.1"/>
    <property type="molecule type" value="Genomic_DNA"/>
</dbReference>
<evidence type="ECO:0000256" key="1">
    <source>
        <dbReference type="SAM" id="MobiDB-lite"/>
    </source>
</evidence>
<dbReference type="RefSeq" id="WP_067022211.1">
    <property type="nucleotide sequence ID" value="NZ_KQ949084.1"/>
</dbReference>
<keyword evidence="3" id="KW-1185">Reference proteome</keyword>
<reference evidence="2 3" key="1">
    <citation type="submission" date="2015-10" db="EMBL/GenBank/DDBJ databases">
        <title>Draft genome sequence of Streptomyces sp. RV15, isolated from a marine sponge.</title>
        <authorList>
            <person name="Ruckert C."/>
            <person name="Abdelmohsen U.R."/>
            <person name="Winkler A."/>
            <person name="Hentschel U."/>
            <person name="Kalinowski J."/>
            <person name="Kampfer P."/>
            <person name="Glaeser S."/>
        </authorList>
    </citation>
    <scope>NUCLEOTIDE SEQUENCE [LARGE SCALE GENOMIC DNA]</scope>
    <source>
        <strain evidence="2 3">RV15</strain>
    </source>
</reference>
<evidence type="ECO:0000313" key="3">
    <source>
        <dbReference type="Proteomes" id="UP000053260"/>
    </source>
</evidence>
<protein>
    <submittedName>
        <fullName evidence="2">Uncharacterized protein</fullName>
    </submittedName>
</protein>
<comment type="caution">
    <text evidence="2">The sequence shown here is derived from an EMBL/GenBank/DDBJ whole genome shotgun (WGS) entry which is preliminary data.</text>
</comment>
<dbReference type="STRING" id="909626.AQJ91_17720"/>
<feature type="region of interest" description="Disordered" evidence="1">
    <location>
        <begin position="68"/>
        <end position="92"/>
    </location>
</feature>
<organism evidence="2 3">
    <name type="scientific">Streptomyces dysideae</name>
    <dbReference type="NCBI Taxonomy" id="909626"/>
    <lineage>
        <taxon>Bacteria</taxon>
        <taxon>Bacillati</taxon>
        <taxon>Actinomycetota</taxon>
        <taxon>Actinomycetes</taxon>
        <taxon>Kitasatosporales</taxon>
        <taxon>Streptomycetaceae</taxon>
        <taxon>Streptomyces</taxon>
    </lineage>
</organism>
<dbReference type="Proteomes" id="UP000053260">
    <property type="component" value="Unassembled WGS sequence"/>
</dbReference>
<proteinExistence type="predicted"/>
<evidence type="ECO:0000313" key="2">
    <source>
        <dbReference type="EMBL" id="KUO19665.1"/>
    </source>
</evidence>
<name>A0A101UZC8_9ACTN</name>
<accession>A0A101UZC8</accession>
<gene>
    <name evidence="2" type="ORF">AQJ91_17720</name>
</gene>
<sequence length="92" mass="10135">MKIDHAAIESTLPTEVDELIDELDYLQAPAHITTGNRLLRAELGDVDDADLHDAVYFRKRMLCGACKTGSGRHSEPDGARVQEFTPGVRTGR</sequence>